<dbReference type="EMBL" id="JACHIH010000025">
    <property type="protein sequence ID" value="MBB5048750.1"/>
    <property type="molecule type" value="Genomic_DNA"/>
</dbReference>
<keyword evidence="1" id="KW-1133">Transmembrane helix</keyword>
<dbReference type="Proteomes" id="UP000542353">
    <property type="component" value="Unassembled WGS sequence"/>
</dbReference>
<accession>A0A7W7Z6L3</accession>
<name>A0A7W7Z6L3_9BRAD</name>
<protein>
    <submittedName>
        <fullName evidence="2">Uncharacterized protein</fullName>
    </submittedName>
</protein>
<comment type="caution">
    <text evidence="2">The sequence shown here is derived from an EMBL/GenBank/DDBJ whole genome shotgun (WGS) entry which is preliminary data.</text>
</comment>
<keyword evidence="3" id="KW-1185">Reference proteome</keyword>
<evidence type="ECO:0000313" key="2">
    <source>
        <dbReference type="EMBL" id="MBB5048750.1"/>
    </source>
</evidence>
<keyword evidence="1" id="KW-0812">Transmembrane</keyword>
<gene>
    <name evidence="2" type="ORF">HNR60_003520</name>
</gene>
<dbReference type="AlphaFoldDB" id="A0A7W7Z6L3"/>
<sequence length="46" mass="5133">MEDYFGLIELALVFGGLLAGWAVLSAQGRRLDRQRAERDKNRGDAP</sequence>
<evidence type="ECO:0000313" key="3">
    <source>
        <dbReference type="Proteomes" id="UP000542353"/>
    </source>
</evidence>
<proteinExistence type="predicted"/>
<feature type="transmembrane region" description="Helical" evidence="1">
    <location>
        <begin position="6"/>
        <end position="26"/>
    </location>
</feature>
<keyword evidence="1" id="KW-0472">Membrane</keyword>
<dbReference type="RefSeq" id="WP_184259779.1">
    <property type="nucleotide sequence ID" value="NZ_JACHIH010000025.1"/>
</dbReference>
<organism evidence="2 3">
    <name type="scientific">Rhodopseudomonas rhenobacensis</name>
    <dbReference type="NCBI Taxonomy" id="87461"/>
    <lineage>
        <taxon>Bacteria</taxon>
        <taxon>Pseudomonadati</taxon>
        <taxon>Pseudomonadota</taxon>
        <taxon>Alphaproteobacteria</taxon>
        <taxon>Hyphomicrobiales</taxon>
        <taxon>Nitrobacteraceae</taxon>
        <taxon>Rhodopseudomonas</taxon>
    </lineage>
</organism>
<reference evidence="2 3" key="1">
    <citation type="submission" date="2020-08" db="EMBL/GenBank/DDBJ databases">
        <title>Genomic Encyclopedia of Type Strains, Phase IV (KMG-IV): sequencing the most valuable type-strain genomes for metagenomic binning, comparative biology and taxonomic classification.</title>
        <authorList>
            <person name="Goeker M."/>
        </authorList>
    </citation>
    <scope>NUCLEOTIDE SEQUENCE [LARGE SCALE GENOMIC DNA]</scope>
    <source>
        <strain evidence="2 3">DSM 12706</strain>
    </source>
</reference>
<evidence type="ECO:0000256" key="1">
    <source>
        <dbReference type="SAM" id="Phobius"/>
    </source>
</evidence>